<proteinExistence type="predicted"/>
<evidence type="ECO:0000313" key="1">
    <source>
        <dbReference type="EMBL" id="MBD2292203.1"/>
    </source>
</evidence>
<dbReference type="EMBL" id="JACJQU010000001">
    <property type="protein sequence ID" value="MBD2292203.1"/>
    <property type="molecule type" value="Genomic_DNA"/>
</dbReference>
<dbReference type="Pfam" id="PF11523">
    <property type="entry name" value="DUF3223"/>
    <property type="match status" value="1"/>
</dbReference>
<gene>
    <name evidence="1" type="ORF">H6G06_01585</name>
</gene>
<reference evidence="2" key="1">
    <citation type="journal article" date="2020" name="ISME J.">
        <title>Comparative genomics reveals insights into cyanobacterial evolution and habitat adaptation.</title>
        <authorList>
            <person name="Chen M.Y."/>
            <person name="Teng W.K."/>
            <person name="Zhao L."/>
            <person name="Hu C.X."/>
            <person name="Zhou Y.K."/>
            <person name="Han B.P."/>
            <person name="Song L.R."/>
            <person name="Shu W.S."/>
        </authorList>
    </citation>
    <scope>NUCLEOTIDE SEQUENCE [LARGE SCALE GENOMIC DNA]</scope>
    <source>
        <strain evidence="2">FACHB-251</strain>
    </source>
</reference>
<accession>A0A926WD31</accession>
<organism evidence="1 2">
    <name type="scientific">Anabaena sphaerica FACHB-251</name>
    <dbReference type="NCBI Taxonomy" id="2692883"/>
    <lineage>
        <taxon>Bacteria</taxon>
        <taxon>Bacillati</taxon>
        <taxon>Cyanobacteriota</taxon>
        <taxon>Cyanophyceae</taxon>
        <taxon>Nostocales</taxon>
        <taxon>Nostocaceae</taxon>
        <taxon>Anabaena</taxon>
    </lineage>
</organism>
<dbReference type="GO" id="GO:0009658">
    <property type="term" value="P:chloroplast organization"/>
    <property type="evidence" value="ECO:0007669"/>
    <property type="project" value="TreeGrafter"/>
</dbReference>
<dbReference type="AlphaFoldDB" id="A0A926WD31"/>
<dbReference type="InterPro" id="IPR044673">
    <property type="entry name" value="DCL-like"/>
</dbReference>
<dbReference type="PANTHER" id="PTHR33415:SF4">
    <property type="entry name" value="DCL PROTEIN (DUF3223)"/>
    <property type="match status" value="1"/>
</dbReference>
<dbReference type="Gene3D" id="3.10.450.40">
    <property type="match status" value="1"/>
</dbReference>
<dbReference type="PANTHER" id="PTHR33415">
    <property type="entry name" value="PROTEIN EMBRYO DEFECTIVE 514"/>
    <property type="match status" value="1"/>
</dbReference>
<dbReference type="Proteomes" id="UP000662185">
    <property type="component" value="Unassembled WGS sequence"/>
</dbReference>
<comment type="caution">
    <text evidence="1">The sequence shown here is derived from an EMBL/GenBank/DDBJ whole genome shotgun (WGS) entry which is preliminary data.</text>
</comment>
<sequence length="228" mass="26818">MGKRQTYIVNGSVFTTKKELEKRIREDIVNKYKNGEYLNNEDYTFMLDLLKNHPYYQTKIGCGVVAMYINQNPVYRQTRTFYIIRRDKTETDFSWTECLKQTSKIQKVKRALRALVEPHILEFKDNFFQVCGGVSICEITGEAISFTNSHVDHQPPDTFESLFERFIHEYNINIDQLELKDEQTDNKYQDEIADKSLALSWINYHNTHANLRVISPLANLSHVKTNPH</sequence>
<dbReference type="GO" id="GO:1901259">
    <property type="term" value="P:chloroplast rRNA processing"/>
    <property type="evidence" value="ECO:0007669"/>
    <property type="project" value="TreeGrafter"/>
</dbReference>
<evidence type="ECO:0000313" key="2">
    <source>
        <dbReference type="Proteomes" id="UP000662185"/>
    </source>
</evidence>
<protein>
    <submittedName>
        <fullName evidence="1">DCL family protein</fullName>
    </submittedName>
</protein>
<keyword evidence="2" id="KW-1185">Reference proteome</keyword>
<name>A0A926WD31_9NOST</name>
<dbReference type="RefSeq" id="WP_190556401.1">
    <property type="nucleotide sequence ID" value="NZ_JACJQU010000001.1"/>
</dbReference>